<dbReference type="InterPro" id="IPR001854">
    <property type="entry name" value="Ribosomal_uL29"/>
</dbReference>
<comment type="similarity">
    <text evidence="1 5">Belongs to the universal ribosomal protein uL29 family.</text>
</comment>
<accession>A0A497E5N7</accession>
<dbReference type="HAMAP" id="MF_00374">
    <property type="entry name" value="Ribosomal_uL29"/>
    <property type="match status" value="1"/>
</dbReference>
<evidence type="ECO:0000256" key="1">
    <source>
        <dbReference type="ARBA" id="ARBA00009254"/>
    </source>
</evidence>
<dbReference type="GO" id="GO:0003735">
    <property type="term" value="F:structural constituent of ribosome"/>
    <property type="evidence" value="ECO:0007669"/>
    <property type="project" value="InterPro"/>
</dbReference>
<dbReference type="Proteomes" id="UP000279422">
    <property type="component" value="Unassembled WGS sequence"/>
</dbReference>
<sequence>MKIEEIRSLSRKDLYQRLKDLKSELFNLRLQAAQGHAVKPSRIREVKKDIARIKTVLRESELGINRQREGEKVEEK</sequence>
<dbReference type="GO" id="GO:0022625">
    <property type="term" value="C:cytosolic large ribosomal subunit"/>
    <property type="evidence" value="ECO:0007669"/>
    <property type="project" value="TreeGrafter"/>
</dbReference>
<evidence type="ECO:0000256" key="3">
    <source>
        <dbReference type="ARBA" id="ARBA00023274"/>
    </source>
</evidence>
<dbReference type="FunFam" id="1.10.287.310:FF:000001">
    <property type="entry name" value="50S ribosomal protein L29"/>
    <property type="match status" value="1"/>
</dbReference>
<keyword evidence="3 5" id="KW-0687">Ribonucleoprotein</keyword>
<dbReference type="EMBL" id="QMPZ01000007">
    <property type="protein sequence ID" value="RLE10517.1"/>
    <property type="molecule type" value="Genomic_DNA"/>
</dbReference>
<dbReference type="GO" id="GO:0006412">
    <property type="term" value="P:translation"/>
    <property type="evidence" value="ECO:0007669"/>
    <property type="project" value="UniProtKB-UniRule"/>
</dbReference>
<dbReference type="PROSITE" id="PS00579">
    <property type="entry name" value="RIBOSOMAL_L29"/>
    <property type="match status" value="1"/>
</dbReference>
<evidence type="ECO:0000256" key="2">
    <source>
        <dbReference type="ARBA" id="ARBA00022980"/>
    </source>
</evidence>
<dbReference type="PANTHER" id="PTHR10916">
    <property type="entry name" value="60S RIBOSOMAL PROTEIN L35/50S RIBOSOMAL PROTEIN L29"/>
    <property type="match status" value="1"/>
</dbReference>
<dbReference type="InterPro" id="IPR036049">
    <property type="entry name" value="Ribosomal_uL29_sf"/>
</dbReference>
<dbReference type="SUPFAM" id="SSF46561">
    <property type="entry name" value="Ribosomal protein L29 (L29p)"/>
    <property type="match status" value="1"/>
</dbReference>
<gene>
    <name evidence="5" type="primary">rpmC</name>
    <name evidence="6" type="ORF">DRJ00_01260</name>
</gene>
<dbReference type="Gene3D" id="1.10.287.310">
    <property type="match status" value="1"/>
</dbReference>
<reference evidence="6 7" key="1">
    <citation type="submission" date="2018-06" db="EMBL/GenBank/DDBJ databases">
        <title>Extensive metabolic versatility and redundancy in microbially diverse, dynamic hydrothermal sediments.</title>
        <authorList>
            <person name="Dombrowski N."/>
            <person name="Teske A."/>
            <person name="Baker B.J."/>
        </authorList>
    </citation>
    <scope>NUCLEOTIDE SEQUENCE [LARGE SCALE GENOMIC DNA]</scope>
    <source>
        <strain evidence="6">B47_G16</strain>
    </source>
</reference>
<dbReference type="Pfam" id="PF00831">
    <property type="entry name" value="Ribosomal_L29"/>
    <property type="match status" value="1"/>
</dbReference>
<comment type="caution">
    <text evidence="6">The sequence shown here is derived from an EMBL/GenBank/DDBJ whole genome shotgun (WGS) entry which is preliminary data.</text>
</comment>
<dbReference type="NCBIfam" id="TIGR00012">
    <property type="entry name" value="L29"/>
    <property type="match status" value="1"/>
</dbReference>
<dbReference type="CDD" id="cd00427">
    <property type="entry name" value="Ribosomal_L29_HIP"/>
    <property type="match status" value="1"/>
</dbReference>
<name>A0A497E5N7_UNCAE</name>
<dbReference type="InterPro" id="IPR018254">
    <property type="entry name" value="Ribosomal_uL29_CS"/>
</dbReference>
<dbReference type="InterPro" id="IPR050063">
    <property type="entry name" value="Ribosomal_protein_uL29"/>
</dbReference>
<dbReference type="AlphaFoldDB" id="A0A497E5N7"/>
<evidence type="ECO:0000313" key="6">
    <source>
        <dbReference type="EMBL" id="RLE10517.1"/>
    </source>
</evidence>
<organism evidence="6 7">
    <name type="scientific">Aerophobetes bacterium</name>
    <dbReference type="NCBI Taxonomy" id="2030807"/>
    <lineage>
        <taxon>Bacteria</taxon>
        <taxon>Candidatus Aerophobota</taxon>
    </lineage>
</organism>
<evidence type="ECO:0000256" key="5">
    <source>
        <dbReference type="HAMAP-Rule" id="MF_00374"/>
    </source>
</evidence>
<proteinExistence type="inferred from homology"/>
<evidence type="ECO:0000256" key="4">
    <source>
        <dbReference type="ARBA" id="ARBA00035204"/>
    </source>
</evidence>
<dbReference type="PANTHER" id="PTHR10916:SF0">
    <property type="entry name" value="LARGE RIBOSOMAL SUBUNIT PROTEIN UL29C"/>
    <property type="match status" value="1"/>
</dbReference>
<evidence type="ECO:0000313" key="7">
    <source>
        <dbReference type="Proteomes" id="UP000279422"/>
    </source>
</evidence>
<keyword evidence="2 5" id="KW-0689">Ribosomal protein</keyword>
<protein>
    <recommendedName>
        <fullName evidence="4 5">Large ribosomal subunit protein uL29</fullName>
    </recommendedName>
</protein>